<organism evidence="3 4">
    <name type="scientific">Cellulomonas cellasea</name>
    <dbReference type="NCBI Taxonomy" id="43670"/>
    <lineage>
        <taxon>Bacteria</taxon>
        <taxon>Bacillati</taxon>
        <taxon>Actinomycetota</taxon>
        <taxon>Actinomycetes</taxon>
        <taxon>Micrococcales</taxon>
        <taxon>Cellulomonadaceae</taxon>
        <taxon>Cellulomonas</taxon>
    </lineage>
</organism>
<keyword evidence="4" id="KW-1185">Reference proteome</keyword>
<feature type="transmembrane region" description="Helical" evidence="2">
    <location>
        <begin position="33"/>
        <end position="50"/>
    </location>
</feature>
<accession>A0A4Y3KRU0</accession>
<dbReference type="EMBL" id="BJLR01000007">
    <property type="protein sequence ID" value="GEA86657.1"/>
    <property type="molecule type" value="Genomic_DNA"/>
</dbReference>
<proteinExistence type="predicted"/>
<feature type="transmembrane region" description="Helical" evidence="2">
    <location>
        <begin position="148"/>
        <end position="167"/>
    </location>
</feature>
<comment type="caution">
    <text evidence="3">The sequence shown here is derived from an EMBL/GenBank/DDBJ whole genome shotgun (WGS) entry which is preliminary data.</text>
</comment>
<name>A0A4Y3KRU0_9CELL</name>
<evidence type="ECO:0000256" key="2">
    <source>
        <dbReference type="SAM" id="Phobius"/>
    </source>
</evidence>
<feature type="transmembrane region" description="Helical" evidence="2">
    <location>
        <begin position="179"/>
        <end position="199"/>
    </location>
</feature>
<feature type="transmembrane region" description="Helical" evidence="2">
    <location>
        <begin position="262"/>
        <end position="284"/>
    </location>
</feature>
<keyword evidence="2" id="KW-1133">Transmembrane helix</keyword>
<evidence type="ECO:0000313" key="4">
    <source>
        <dbReference type="Proteomes" id="UP000317046"/>
    </source>
</evidence>
<keyword evidence="2" id="KW-0812">Transmembrane</keyword>
<dbReference type="AlphaFoldDB" id="A0A4Y3KRU0"/>
<gene>
    <name evidence="3" type="ORF">CCE01nite_06060</name>
</gene>
<feature type="compositionally biased region" description="Basic and acidic residues" evidence="1">
    <location>
        <begin position="353"/>
        <end position="367"/>
    </location>
</feature>
<feature type="transmembrane region" description="Helical" evidence="2">
    <location>
        <begin position="211"/>
        <end position="231"/>
    </location>
</feature>
<feature type="transmembrane region" description="Helical" evidence="2">
    <location>
        <begin position="296"/>
        <end position="314"/>
    </location>
</feature>
<feature type="transmembrane region" description="Helical" evidence="2">
    <location>
        <begin position="237"/>
        <end position="255"/>
    </location>
</feature>
<keyword evidence="2" id="KW-0472">Membrane</keyword>
<feature type="transmembrane region" description="Helical" evidence="2">
    <location>
        <begin position="62"/>
        <end position="80"/>
    </location>
</feature>
<evidence type="ECO:0000256" key="1">
    <source>
        <dbReference type="SAM" id="MobiDB-lite"/>
    </source>
</evidence>
<feature type="transmembrane region" description="Helical" evidence="2">
    <location>
        <begin position="117"/>
        <end position="136"/>
    </location>
</feature>
<evidence type="ECO:0000313" key="3">
    <source>
        <dbReference type="EMBL" id="GEA86657.1"/>
    </source>
</evidence>
<reference evidence="3" key="1">
    <citation type="submission" date="2019-06" db="EMBL/GenBank/DDBJ databases">
        <title>Whole genome shotgun sequence of Cellulomonas cellasea NBRC 3753.</title>
        <authorList>
            <person name="Hosoyama A."/>
            <person name="Uohara A."/>
            <person name="Ohji S."/>
            <person name="Ichikawa N."/>
        </authorList>
    </citation>
    <scope>NUCLEOTIDE SEQUENCE [LARGE SCALE GENOMIC DNA]</scope>
    <source>
        <strain evidence="3">NBRC 3753</strain>
    </source>
</reference>
<feature type="region of interest" description="Disordered" evidence="1">
    <location>
        <begin position="321"/>
        <end position="373"/>
    </location>
</feature>
<sequence length="373" mass="38604">MRWALAAGLLVLSPVGAEYLVGYDTSTGNLPALLAGLLFFVPLYGAPALLLREVAVRTGLRWPGVLALAAALGVVQAGVVDQSLFSLSYRQIEGWEAAARATFVEPWGVSVANASNFLVGHAVWSFTVPIALVHALRPDAARRPWLRAPGLVVAALLYAAAALLVHVDHLETETDHASTAQVAGAWGVAALCAVAAFGLGRWVAERRAGRVPPLAVLAAAGLVGGLLVTLSDETWTGVAQTAVVLVAAVLGLRRWSRADGWALHHVAAVAAGALVARAAVGFLVVPLGDVPAGPKYAHNAVAVLGSVLLGWWAVRQAARHAPEGGGHAPDDDGGLAPDDDLRRAAPRRGARPAPDDDLRRAADDFGRGGRSTP</sequence>
<dbReference type="RefSeq" id="WP_141371959.1">
    <property type="nucleotide sequence ID" value="NZ_BJLR01000007.1"/>
</dbReference>
<dbReference type="Proteomes" id="UP000317046">
    <property type="component" value="Unassembled WGS sequence"/>
</dbReference>
<protein>
    <submittedName>
        <fullName evidence="3">Uncharacterized protein</fullName>
    </submittedName>
</protein>